<keyword evidence="2" id="KW-0812">Transmembrane</keyword>
<keyword evidence="4" id="KW-1185">Reference proteome</keyword>
<feature type="compositionally biased region" description="Low complexity" evidence="1">
    <location>
        <begin position="129"/>
        <end position="144"/>
    </location>
</feature>
<protein>
    <submittedName>
        <fullName evidence="3">Uncharacterized protein</fullName>
    </submittedName>
</protein>
<evidence type="ECO:0000313" key="4">
    <source>
        <dbReference type="Proteomes" id="UP001301769"/>
    </source>
</evidence>
<feature type="transmembrane region" description="Helical" evidence="2">
    <location>
        <begin position="172"/>
        <end position="195"/>
    </location>
</feature>
<accession>A0AAN6Y2G2</accession>
<keyword evidence="2" id="KW-1133">Transmembrane helix</keyword>
<gene>
    <name evidence="3" type="ORF">QBC37DRAFT_390727</name>
</gene>
<dbReference type="Proteomes" id="UP001301769">
    <property type="component" value="Unassembled WGS sequence"/>
</dbReference>
<evidence type="ECO:0000256" key="2">
    <source>
        <dbReference type="SAM" id="Phobius"/>
    </source>
</evidence>
<name>A0AAN6Y2G2_9PEZI</name>
<keyword evidence="2" id="KW-0472">Membrane</keyword>
<feature type="region of interest" description="Disordered" evidence="1">
    <location>
        <begin position="129"/>
        <end position="148"/>
    </location>
</feature>
<reference evidence="3" key="1">
    <citation type="journal article" date="2023" name="Mol. Phylogenet. Evol.">
        <title>Genome-scale phylogeny and comparative genomics of the fungal order Sordariales.</title>
        <authorList>
            <person name="Hensen N."/>
            <person name="Bonometti L."/>
            <person name="Westerberg I."/>
            <person name="Brannstrom I.O."/>
            <person name="Guillou S."/>
            <person name="Cros-Aarteil S."/>
            <person name="Calhoun S."/>
            <person name="Haridas S."/>
            <person name="Kuo A."/>
            <person name="Mondo S."/>
            <person name="Pangilinan J."/>
            <person name="Riley R."/>
            <person name="LaButti K."/>
            <person name="Andreopoulos B."/>
            <person name="Lipzen A."/>
            <person name="Chen C."/>
            <person name="Yan M."/>
            <person name="Daum C."/>
            <person name="Ng V."/>
            <person name="Clum A."/>
            <person name="Steindorff A."/>
            <person name="Ohm R.A."/>
            <person name="Martin F."/>
            <person name="Silar P."/>
            <person name="Natvig D.O."/>
            <person name="Lalanne C."/>
            <person name="Gautier V."/>
            <person name="Ament-Velasquez S.L."/>
            <person name="Kruys A."/>
            <person name="Hutchinson M.I."/>
            <person name="Powell A.J."/>
            <person name="Barry K."/>
            <person name="Miller A.N."/>
            <person name="Grigoriev I.V."/>
            <person name="Debuchy R."/>
            <person name="Gladieux P."/>
            <person name="Hiltunen Thoren M."/>
            <person name="Johannesson H."/>
        </authorList>
    </citation>
    <scope>NUCLEOTIDE SEQUENCE</scope>
    <source>
        <strain evidence="3">PSN293</strain>
    </source>
</reference>
<organism evidence="3 4">
    <name type="scientific">Rhypophila decipiens</name>
    <dbReference type="NCBI Taxonomy" id="261697"/>
    <lineage>
        <taxon>Eukaryota</taxon>
        <taxon>Fungi</taxon>
        <taxon>Dikarya</taxon>
        <taxon>Ascomycota</taxon>
        <taxon>Pezizomycotina</taxon>
        <taxon>Sordariomycetes</taxon>
        <taxon>Sordariomycetidae</taxon>
        <taxon>Sordariales</taxon>
        <taxon>Naviculisporaceae</taxon>
        <taxon>Rhypophila</taxon>
    </lineage>
</organism>
<dbReference type="EMBL" id="MU858184">
    <property type="protein sequence ID" value="KAK4210106.1"/>
    <property type="molecule type" value="Genomic_DNA"/>
</dbReference>
<reference evidence="3" key="2">
    <citation type="submission" date="2023-05" db="EMBL/GenBank/DDBJ databases">
        <authorList>
            <consortium name="Lawrence Berkeley National Laboratory"/>
            <person name="Steindorff A."/>
            <person name="Hensen N."/>
            <person name="Bonometti L."/>
            <person name="Westerberg I."/>
            <person name="Brannstrom I.O."/>
            <person name="Guillou S."/>
            <person name="Cros-Aarteil S."/>
            <person name="Calhoun S."/>
            <person name="Haridas S."/>
            <person name="Kuo A."/>
            <person name="Mondo S."/>
            <person name="Pangilinan J."/>
            <person name="Riley R."/>
            <person name="Labutti K."/>
            <person name="Andreopoulos B."/>
            <person name="Lipzen A."/>
            <person name="Chen C."/>
            <person name="Yanf M."/>
            <person name="Daum C."/>
            <person name="Ng V."/>
            <person name="Clum A."/>
            <person name="Ohm R."/>
            <person name="Martin F."/>
            <person name="Silar P."/>
            <person name="Natvig D."/>
            <person name="Lalanne C."/>
            <person name="Gautier V."/>
            <person name="Ament-Velasquez S.L."/>
            <person name="Kruys A."/>
            <person name="Hutchinson M.I."/>
            <person name="Powell A.J."/>
            <person name="Barry K."/>
            <person name="Miller A.N."/>
            <person name="Grigoriev I.V."/>
            <person name="Debuchy R."/>
            <person name="Gladieux P."/>
            <person name="Thoren M.H."/>
            <person name="Johannesson H."/>
        </authorList>
    </citation>
    <scope>NUCLEOTIDE SEQUENCE</scope>
    <source>
        <strain evidence="3">PSN293</strain>
    </source>
</reference>
<sequence length="300" mass="31765">MSSSEDLERDCYWPNGDIADKDYPCYPTENVSFCCRYGHTCLSNGLCYDGHRNVRGGCTDKTWSSGACPPVCRNDRPESWSILSDCGNDQWCCSHINDTEACCGMPDRGHFSLGPGAVVTVMPESPPTISTTSFIPTGPSTSSSVASGAAMNTHATGPEISPPANPSKTNTLAIGLGAGLGGGAVICFLLLFVAFRIYKKKKSRIAGGSSPNMPPRHTELDDSALRELDGACPPSELHSCALAELYSPPDPGAKEVAAASKDWHGPGPFAELDGAETTRMTGNLVIVERESIMNQGLDVK</sequence>
<evidence type="ECO:0000313" key="3">
    <source>
        <dbReference type="EMBL" id="KAK4210106.1"/>
    </source>
</evidence>
<dbReference type="AlphaFoldDB" id="A0AAN6Y2G2"/>
<comment type="caution">
    <text evidence="3">The sequence shown here is derived from an EMBL/GenBank/DDBJ whole genome shotgun (WGS) entry which is preliminary data.</text>
</comment>
<proteinExistence type="predicted"/>
<evidence type="ECO:0000256" key="1">
    <source>
        <dbReference type="SAM" id="MobiDB-lite"/>
    </source>
</evidence>